<dbReference type="Proteomes" id="UP000612055">
    <property type="component" value="Unassembled WGS sequence"/>
</dbReference>
<dbReference type="AlphaFoldDB" id="A0A836C7E6"/>
<reference evidence="2" key="1">
    <citation type="journal article" date="2020" name="bioRxiv">
        <title>Comparative genomics of Chlamydomonas.</title>
        <authorList>
            <person name="Craig R.J."/>
            <person name="Hasan A.R."/>
            <person name="Ness R.W."/>
            <person name="Keightley P.D."/>
        </authorList>
    </citation>
    <scope>NUCLEOTIDE SEQUENCE</scope>
    <source>
        <strain evidence="2">CCAP 11/70</strain>
    </source>
</reference>
<feature type="region of interest" description="Disordered" evidence="1">
    <location>
        <begin position="93"/>
        <end position="180"/>
    </location>
</feature>
<name>A0A836C7E6_9CHLO</name>
<gene>
    <name evidence="2" type="ORF">HYH03_000437</name>
</gene>
<evidence type="ECO:0000313" key="3">
    <source>
        <dbReference type="Proteomes" id="UP000612055"/>
    </source>
</evidence>
<keyword evidence="3" id="KW-1185">Reference proteome</keyword>
<proteinExistence type="predicted"/>
<dbReference type="OrthoDB" id="542456at2759"/>
<organism evidence="2 3">
    <name type="scientific">Edaphochlamys debaryana</name>
    <dbReference type="NCBI Taxonomy" id="47281"/>
    <lineage>
        <taxon>Eukaryota</taxon>
        <taxon>Viridiplantae</taxon>
        <taxon>Chlorophyta</taxon>
        <taxon>core chlorophytes</taxon>
        <taxon>Chlorophyceae</taxon>
        <taxon>CS clade</taxon>
        <taxon>Chlamydomonadales</taxon>
        <taxon>Chlamydomonadales incertae sedis</taxon>
        <taxon>Edaphochlamys</taxon>
    </lineage>
</organism>
<comment type="caution">
    <text evidence="2">The sequence shown here is derived from an EMBL/GenBank/DDBJ whole genome shotgun (WGS) entry which is preliminary data.</text>
</comment>
<feature type="compositionally biased region" description="Low complexity" evidence="1">
    <location>
        <begin position="120"/>
        <end position="144"/>
    </location>
</feature>
<evidence type="ECO:0000256" key="1">
    <source>
        <dbReference type="SAM" id="MobiDB-lite"/>
    </source>
</evidence>
<evidence type="ECO:0000313" key="2">
    <source>
        <dbReference type="EMBL" id="KAG2501939.1"/>
    </source>
</evidence>
<protein>
    <submittedName>
        <fullName evidence="2">Uncharacterized protein</fullName>
    </submittedName>
</protein>
<sequence>MSPEYLSCADDPFNALLLQFNLGKDDAPKRVRGGTKPLRYRQRVLAQLEEACAAKAKELAIQEEENRRLRGRAKVLEVVLPVREQYLQSLQRYRRDAGPSSSDTPFTPYSGHQHPHLTMLNSSGSEESLLSFSSDSLPPLSPAEAGTYAPDHGASTAETSHPVPRPLSTAVEPGPGPAGTPAHVIKGFLGHWREWVREAGLLLHQHDARPSDPGPTLKLAQLHDKLLTPLIAKIQVSHPTLHWDLMQLDLDTGARVVPPAESYWGPVVRSLGFSPAQLEGCRAALDMYREYVARLQEERRALAARLALCTGSPTPWSPAPGQPAALWAHPSEAFAVMEVAEALARNVAKERRALETVKDFFCSNEWSLLQAVRVSVLSYPFIPDPLALVASAVDMHPLTATCAPPPPPAGPAGAQSLYAMAR</sequence>
<accession>A0A836C7E6</accession>
<dbReference type="EMBL" id="JAEHOE010000001">
    <property type="protein sequence ID" value="KAG2501939.1"/>
    <property type="molecule type" value="Genomic_DNA"/>
</dbReference>